<gene>
    <name evidence="4" type="primary">phnD</name>
    <name evidence="4" type="ORF">KDM89_17650</name>
</gene>
<feature type="signal peptide" evidence="3">
    <location>
        <begin position="1"/>
        <end position="22"/>
    </location>
</feature>
<dbReference type="RefSeq" id="WP_212689238.1">
    <property type="nucleotide sequence ID" value="NZ_JAGSPN010000016.1"/>
</dbReference>
<dbReference type="PANTHER" id="PTHR35841">
    <property type="entry name" value="PHOSPHONATES-BINDING PERIPLASMIC PROTEIN"/>
    <property type="match status" value="1"/>
</dbReference>
<dbReference type="NCBIfam" id="TIGR01098">
    <property type="entry name" value="3A0109s03R"/>
    <property type="match status" value="1"/>
</dbReference>
<protein>
    <submittedName>
        <fullName evidence="4">Phosphate/phosphite/phosphonate ABC transporter substrate-binding protein</fullName>
    </submittedName>
</protein>
<comment type="caution">
    <text evidence="4">The sequence shown here is derived from an EMBL/GenBank/DDBJ whole genome shotgun (WGS) entry which is preliminary data.</text>
</comment>
<dbReference type="EMBL" id="JAGSPN010000016">
    <property type="protein sequence ID" value="MBR7783974.1"/>
    <property type="molecule type" value="Genomic_DNA"/>
</dbReference>
<keyword evidence="2 3" id="KW-0732">Signal</keyword>
<organism evidence="4 5">
    <name type="scientific">Undibacterium luofuense</name>
    <dbReference type="NCBI Taxonomy" id="2828733"/>
    <lineage>
        <taxon>Bacteria</taxon>
        <taxon>Pseudomonadati</taxon>
        <taxon>Pseudomonadota</taxon>
        <taxon>Betaproteobacteria</taxon>
        <taxon>Burkholderiales</taxon>
        <taxon>Oxalobacteraceae</taxon>
        <taxon>Undibacterium</taxon>
    </lineage>
</organism>
<dbReference type="GO" id="GO:0055085">
    <property type="term" value="P:transmembrane transport"/>
    <property type="evidence" value="ECO:0007669"/>
    <property type="project" value="InterPro"/>
</dbReference>
<dbReference type="AlphaFoldDB" id="A0A941DPU7"/>
<keyword evidence="5" id="KW-1185">Reference proteome</keyword>
<dbReference type="SUPFAM" id="SSF53850">
    <property type="entry name" value="Periplasmic binding protein-like II"/>
    <property type="match status" value="1"/>
</dbReference>
<comment type="similarity">
    <text evidence="1">Belongs to the phosphate/phosphite/phosphonate binding protein family.</text>
</comment>
<evidence type="ECO:0000313" key="5">
    <source>
        <dbReference type="Proteomes" id="UP000680067"/>
    </source>
</evidence>
<feature type="chain" id="PRO_5037326250" evidence="3">
    <location>
        <begin position="23"/>
        <end position="327"/>
    </location>
</feature>
<dbReference type="PANTHER" id="PTHR35841:SF1">
    <property type="entry name" value="PHOSPHONATES-BINDING PERIPLASMIC PROTEIN"/>
    <property type="match status" value="1"/>
</dbReference>
<dbReference type="Proteomes" id="UP000680067">
    <property type="component" value="Unassembled WGS sequence"/>
</dbReference>
<reference evidence="4" key="1">
    <citation type="submission" date="2021-04" db="EMBL/GenBank/DDBJ databases">
        <title>novel species isolated from subtropical streams in China.</title>
        <authorList>
            <person name="Lu H."/>
        </authorList>
    </citation>
    <scope>NUCLEOTIDE SEQUENCE</scope>
    <source>
        <strain evidence="4">LFS511W</strain>
    </source>
</reference>
<evidence type="ECO:0000256" key="3">
    <source>
        <dbReference type="SAM" id="SignalP"/>
    </source>
</evidence>
<accession>A0A941DPU7</accession>
<dbReference type="GO" id="GO:0043190">
    <property type="term" value="C:ATP-binding cassette (ABC) transporter complex"/>
    <property type="evidence" value="ECO:0007669"/>
    <property type="project" value="InterPro"/>
</dbReference>
<proteinExistence type="inferred from homology"/>
<evidence type="ECO:0000313" key="4">
    <source>
        <dbReference type="EMBL" id="MBR7783974.1"/>
    </source>
</evidence>
<dbReference type="Pfam" id="PF12974">
    <property type="entry name" value="Phosphonate-bd"/>
    <property type="match status" value="1"/>
</dbReference>
<name>A0A941DPU7_9BURK</name>
<evidence type="ECO:0000256" key="1">
    <source>
        <dbReference type="ARBA" id="ARBA00007162"/>
    </source>
</evidence>
<evidence type="ECO:0000256" key="2">
    <source>
        <dbReference type="ARBA" id="ARBA00022729"/>
    </source>
</evidence>
<dbReference type="Gene3D" id="3.40.190.10">
    <property type="entry name" value="Periplasmic binding protein-like II"/>
    <property type="match status" value="2"/>
</dbReference>
<dbReference type="InterPro" id="IPR005770">
    <property type="entry name" value="PhnD"/>
</dbReference>
<sequence>MKKIVMLVSCLLLQAWSVAAPAAEKLVFGLIAPTDAEDTRRRWQPLLDDLSKATGVDVQVVVSGRYDDVVNGLKNNTVQVAWLSNKVALEAVESGKASVFAKMIRLDGSKGYNSVLITQASGQLQNTDQLFAQPGVFRFADGEPNSTSGHLVPTYYLFSKNKVEPARLFRQVRSGSHKDNLKAVLHSEVDVATYNSEGLDLLKTEAPADFKKLRVIWTSPLIPNDPLLYRKDLSPALKNKLEDFFANYGKRANASQKETLRAIQNLSGFARSNDAQLKPIADLTLFSLLRQNLNDTQLTPEQKQKRFDELSARFGKLSAILESARLN</sequence>